<dbReference type="VEuPathDB" id="FungiDB:P170DRAFT_360968"/>
<dbReference type="STRING" id="1392250.A0A2I2G6L2"/>
<dbReference type="PANTHER" id="PTHR35897:SF1">
    <property type="entry name" value="METHYLTRANSFERASE AUSD"/>
    <property type="match status" value="1"/>
</dbReference>
<keyword evidence="2" id="KW-0808">Transferase</keyword>
<protein>
    <recommendedName>
        <fullName evidence="5">Methyltransferase domain-containing protein</fullName>
    </recommendedName>
</protein>
<dbReference type="RefSeq" id="XP_024703816.1">
    <property type="nucleotide sequence ID" value="XM_024844444.1"/>
</dbReference>
<evidence type="ECO:0000313" key="7">
    <source>
        <dbReference type="Proteomes" id="UP000234275"/>
    </source>
</evidence>
<dbReference type="InterPro" id="IPR051654">
    <property type="entry name" value="Meroterpenoid_MTases"/>
</dbReference>
<dbReference type="InterPro" id="IPR041698">
    <property type="entry name" value="Methyltransf_25"/>
</dbReference>
<dbReference type="Proteomes" id="UP000234275">
    <property type="component" value="Unassembled WGS sequence"/>
</dbReference>
<evidence type="ECO:0000256" key="4">
    <source>
        <dbReference type="ARBA" id="ARBA00038314"/>
    </source>
</evidence>
<evidence type="ECO:0000256" key="1">
    <source>
        <dbReference type="ARBA" id="ARBA00005179"/>
    </source>
</evidence>
<dbReference type="SUPFAM" id="SSF53335">
    <property type="entry name" value="S-adenosyl-L-methionine-dependent methyltransferases"/>
    <property type="match status" value="1"/>
</dbReference>
<comment type="pathway">
    <text evidence="1">Secondary metabolite biosynthesis.</text>
</comment>
<organism evidence="6 7">
    <name type="scientific">Aspergillus steynii IBT 23096</name>
    <dbReference type="NCBI Taxonomy" id="1392250"/>
    <lineage>
        <taxon>Eukaryota</taxon>
        <taxon>Fungi</taxon>
        <taxon>Dikarya</taxon>
        <taxon>Ascomycota</taxon>
        <taxon>Pezizomycotina</taxon>
        <taxon>Eurotiomycetes</taxon>
        <taxon>Eurotiomycetidae</taxon>
        <taxon>Eurotiales</taxon>
        <taxon>Aspergillaceae</taxon>
        <taxon>Aspergillus</taxon>
        <taxon>Aspergillus subgen. Circumdati</taxon>
    </lineage>
</organism>
<keyword evidence="3" id="KW-0949">S-adenosyl-L-methionine</keyword>
<evidence type="ECO:0000256" key="2">
    <source>
        <dbReference type="ARBA" id="ARBA00022679"/>
    </source>
</evidence>
<name>A0A2I2G6L2_9EURO</name>
<evidence type="ECO:0000313" key="6">
    <source>
        <dbReference type="EMBL" id="PLB48514.1"/>
    </source>
</evidence>
<comment type="caution">
    <text evidence="6">The sequence shown here is derived from an EMBL/GenBank/DDBJ whole genome shotgun (WGS) entry which is preliminary data.</text>
</comment>
<keyword evidence="7" id="KW-1185">Reference proteome</keyword>
<dbReference type="EMBL" id="MSFO01000005">
    <property type="protein sequence ID" value="PLB48514.1"/>
    <property type="molecule type" value="Genomic_DNA"/>
</dbReference>
<accession>A0A2I2G6L2</accession>
<dbReference type="OrthoDB" id="2094832at2759"/>
<dbReference type="PANTHER" id="PTHR35897">
    <property type="entry name" value="METHYLTRANSFERASE AUSD"/>
    <property type="match status" value="1"/>
</dbReference>
<sequence length="285" mass="32432">MLSPPSKPEPDDFTNSTTQGSKDVIWYQDALEKVPDIAQQILVNYAGIPEPEVLDHIYRVREKAWNILPYPCIGNFKFLSFPNPLSPVYPEALARIRTGHRFLDLGCCVGQGIRKLVYDGAPAENLIGVDCEGRFVDLGYELFNDRGSLRTEFYVQDVFDENFLSHLRGQVDIIYLGLFLHLFSFDRQKVIMAQVMKLLRKRKGSLVYGRHVGGSEGGVLRNEAFGWDLYYHSPETIRELFEVGGDGEWDVQVQLYACELRGWEKDVQGDGGGQDEQMAFVARRL</sequence>
<dbReference type="GeneID" id="36552144"/>
<evidence type="ECO:0000259" key="5">
    <source>
        <dbReference type="Pfam" id="PF13649"/>
    </source>
</evidence>
<dbReference type="Pfam" id="PF13649">
    <property type="entry name" value="Methyltransf_25"/>
    <property type="match status" value="1"/>
</dbReference>
<comment type="similarity">
    <text evidence="4">Belongs to the class I-like SAM-binding methyltransferase superfamily.</text>
</comment>
<dbReference type="Gene3D" id="3.40.50.150">
    <property type="entry name" value="Vaccinia Virus protein VP39"/>
    <property type="match status" value="1"/>
</dbReference>
<dbReference type="CDD" id="cd02440">
    <property type="entry name" value="AdoMet_MTases"/>
    <property type="match status" value="1"/>
</dbReference>
<feature type="domain" description="Methyltransferase" evidence="5">
    <location>
        <begin position="103"/>
        <end position="201"/>
    </location>
</feature>
<evidence type="ECO:0000256" key="3">
    <source>
        <dbReference type="ARBA" id="ARBA00022691"/>
    </source>
</evidence>
<dbReference type="AlphaFoldDB" id="A0A2I2G6L2"/>
<proteinExistence type="inferred from homology"/>
<gene>
    <name evidence="6" type="ORF">P170DRAFT_360968</name>
</gene>
<reference evidence="6 7" key="1">
    <citation type="submission" date="2016-12" db="EMBL/GenBank/DDBJ databases">
        <title>The genomes of Aspergillus section Nigri reveals drivers in fungal speciation.</title>
        <authorList>
            <consortium name="DOE Joint Genome Institute"/>
            <person name="Vesth T.C."/>
            <person name="Nybo J."/>
            <person name="Theobald S."/>
            <person name="Brandl J."/>
            <person name="Frisvad J.C."/>
            <person name="Nielsen K.F."/>
            <person name="Lyhne E.K."/>
            <person name="Kogle M.E."/>
            <person name="Kuo A."/>
            <person name="Riley R."/>
            <person name="Clum A."/>
            <person name="Nolan M."/>
            <person name="Lipzen A."/>
            <person name="Salamov A."/>
            <person name="Henrissat B."/>
            <person name="Wiebenga A."/>
            <person name="De Vries R.P."/>
            <person name="Grigoriev I.V."/>
            <person name="Mortensen U.H."/>
            <person name="Andersen M.R."/>
            <person name="Baker S.E."/>
        </authorList>
    </citation>
    <scope>NUCLEOTIDE SEQUENCE [LARGE SCALE GENOMIC DNA]</scope>
    <source>
        <strain evidence="6 7">IBT 23096</strain>
    </source>
</reference>
<dbReference type="InterPro" id="IPR029063">
    <property type="entry name" value="SAM-dependent_MTases_sf"/>
</dbReference>
<dbReference type="GO" id="GO:0016740">
    <property type="term" value="F:transferase activity"/>
    <property type="evidence" value="ECO:0007669"/>
    <property type="project" value="UniProtKB-KW"/>
</dbReference>